<reference evidence="1 2" key="1">
    <citation type="submission" date="2018-01" db="EMBL/GenBank/DDBJ databases">
        <title>Draft genome of the type strain Pseudomonas oceani DSM 100277 isolated from the deep water in Okinawa trough, northwestern Pacific Ocean.</title>
        <authorList>
            <person name="Gomila M."/>
            <person name="Mulet M."/>
            <person name="Garcia-Valdes E."/>
            <person name="Lalucat J."/>
        </authorList>
    </citation>
    <scope>NUCLEOTIDE SEQUENCE [LARGE SCALE GENOMIC DNA]</scope>
    <source>
        <strain evidence="1 2">DSM 100277</strain>
    </source>
</reference>
<proteinExistence type="predicted"/>
<evidence type="ECO:0000313" key="2">
    <source>
        <dbReference type="Proteomes" id="UP000243451"/>
    </source>
</evidence>
<accession>A0A2P4EY39</accession>
<name>A0A2P4EY39_9GAMM</name>
<dbReference type="InterPro" id="IPR007554">
    <property type="entry name" value="Glycerophosphate_synth"/>
</dbReference>
<comment type="caution">
    <text evidence="1">The sequence shown here is derived from an EMBL/GenBank/DDBJ whole genome shotgun (WGS) entry which is preliminary data.</text>
</comment>
<protein>
    <recommendedName>
        <fullName evidence="3">CDP-Glycerol:Poly(Glycerophosphate) glycerophosphotransferase</fullName>
    </recommendedName>
</protein>
<keyword evidence="2" id="KW-1185">Reference proteome</keyword>
<dbReference type="SUPFAM" id="SSF53756">
    <property type="entry name" value="UDP-Glycosyltransferase/glycogen phosphorylase"/>
    <property type="match status" value="1"/>
</dbReference>
<dbReference type="Proteomes" id="UP000243451">
    <property type="component" value="Unassembled WGS sequence"/>
</dbReference>
<evidence type="ECO:0000313" key="1">
    <source>
        <dbReference type="EMBL" id="POB05151.1"/>
    </source>
</evidence>
<evidence type="ECO:0008006" key="3">
    <source>
        <dbReference type="Google" id="ProtNLM"/>
    </source>
</evidence>
<dbReference type="InterPro" id="IPR043148">
    <property type="entry name" value="TagF_C"/>
</dbReference>
<dbReference type="AlphaFoldDB" id="A0A2P4EY39"/>
<organism evidence="1 2">
    <name type="scientific">Halopseudomonas oceani</name>
    <dbReference type="NCBI Taxonomy" id="1708783"/>
    <lineage>
        <taxon>Bacteria</taxon>
        <taxon>Pseudomonadati</taxon>
        <taxon>Pseudomonadota</taxon>
        <taxon>Gammaproteobacteria</taxon>
        <taxon>Pseudomonadales</taxon>
        <taxon>Pseudomonadaceae</taxon>
        <taxon>Halopseudomonas</taxon>
    </lineage>
</organism>
<dbReference type="GO" id="GO:0016020">
    <property type="term" value="C:membrane"/>
    <property type="evidence" value="ECO:0007669"/>
    <property type="project" value="InterPro"/>
</dbReference>
<dbReference type="GO" id="GO:0047355">
    <property type="term" value="F:CDP-glycerol glycerophosphotransferase activity"/>
    <property type="evidence" value="ECO:0007669"/>
    <property type="project" value="InterPro"/>
</dbReference>
<dbReference type="Gene3D" id="3.40.50.12580">
    <property type="match status" value="1"/>
</dbReference>
<gene>
    <name evidence="1" type="ORF">C1949_05120</name>
</gene>
<sequence>MQELLQRDAVPFLEWDESVILHRDQFDAVIFNHPYDRERPEGLWFDHVRALVPVTVYIPYGLVMGGGNKNLRLQYCQPAQLHATAVVARSRYEKTLYQEYCPSGAGHVYVLGLPRFDRLISSTAAPFREDWTSAIKGRKVILWNAHFSFGKSHSQVSNFSTFDLLGPEIFEFAFSRRKDICLLWRPHPGLLPAVVREGLLTADQLPLLREELAQAGLVLDESPSHSGAFAASDALITDVGSFLLEYLVTGKPVLALINPEGEPLNQESKQLVRHFAVASAPGDVSTFLDSVIAGEADVRDLSGALANHLPLLDGRAGERVADFLKRLCQGGASEEAITCIPSPPPYIRKPLRPAALSSGNAELVPPLPPTLAQLVSALKSLREEKVREPKWRKLARRKLNQSRIVFGEAVKGSPRLMACIRSLRGVGKV</sequence>
<dbReference type="Pfam" id="PF04464">
    <property type="entry name" value="Glyphos_transf"/>
    <property type="match status" value="1"/>
</dbReference>
<dbReference type="EMBL" id="PPSK01000003">
    <property type="protein sequence ID" value="POB05151.1"/>
    <property type="molecule type" value="Genomic_DNA"/>
</dbReference>